<name>A0A916TJ92_9ACTN</name>
<dbReference type="EMBL" id="BMGC01000063">
    <property type="protein sequence ID" value="GGB47835.1"/>
    <property type="molecule type" value="Genomic_DNA"/>
</dbReference>
<organism evidence="2 3">
    <name type="scientific">Gordonia jinhuaensis</name>
    <dbReference type="NCBI Taxonomy" id="1517702"/>
    <lineage>
        <taxon>Bacteria</taxon>
        <taxon>Bacillati</taxon>
        <taxon>Actinomycetota</taxon>
        <taxon>Actinomycetes</taxon>
        <taxon>Mycobacteriales</taxon>
        <taxon>Gordoniaceae</taxon>
        <taxon>Gordonia</taxon>
    </lineage>
</organism>
<sequence length="156" mass="17330">MSPDTSEDDRAAAAAVDAASLSPNRRNEVWSNVSSPNSQFDELGLKVQRAQYEVDKIRGTATVGGITVEVDAKNRLVAVDHPDAESILAAYEAALRDKQPKVDEAMRDVLSDPHAQAVSTFLETNDSGEEARRRRIAKTDERYFEKFRQDPLGRNR</sequence>
<evidence type="ECO:0000313" key="2">
    <source>
        <dbReference type="EMBL" id="GGB47835.1"/>
    </source>
</evidence>
<evidence type="ECO:0000313" key="3">
    <source>
        <dbReference type="Proteomes" id="UP000621454"/>
    </source>
</evidence>
<comment type="caution">
    <text evidence="2">The sequence shown here is derived from an EMBL/GenBank/DDBJ whole genome shotgun (WGS) entry which is preliminary data.</text>
</comment>
<evidence type="ECO:0008006" key="4">
    <source>
        <dbReference type="Google" id="ProtNLM"/>
    </source>
</evidence>
<proteinExistence type="predicted"/>
<gene>
    <name evidence="2" type="ORF">GCM10011489_38780</name>
</gene>
<accession>A0A916TJ92</accession>
<feature type="compositionally biased region" description="Polar residues" evidence="1">
    <location>
        <begin position="21"/>
        <end position="39"/>
    </location>
</feature>
<dbReference type="AlphaFoldDB" id="A0A916TJ92"/>
<keyword evidence="3" id="KW-1185">Reference proteome</keyword>
<protein>
    <recommendedName>
        <fullName evidence="4">YbaB/EbfC DNA-binding family protein</fullName>
    </recommendedName>
</protein>
<reference evidence="2" key="2">
    <citation type="submission" date="2020-09" db="EMBL/GenBank/DDBJ databases">
        <authorList>
            <person name="Sun Q."/>
            <person name="Zhou Y."/>
        </authorList>
    </citation>
    <scope>NUCLEOTIDE SEQUENCE</scope>
    <source>
        <strain evidence="2">CGMCC 1.12827</strain>
    </source>
</reference>
<evidence type="ECO:0000256" key="1">
    <source>
        <dbReference type="SAM" id="MobiDB-lite"/>
    </source>
</evidence>
<reference evidence="2" key="1">
    <citation type="journal article" date="2014" name="Int. J. Syst. Evol. Microbiol.">
        <title>Complete genome sequence of Corynebacterium casei LMG S-19264T (=DSM 44701T), isolated from a smear-ripened cheese.</title>
        <authorList>
            <consortium name="US DOE Joint Genome Institute (JGI-PGF)"/>
            <person name="Walter F."/>
            <person name="Albersmeier A."/>
            <person name="Kalinowski J."/>
            <person name="Ruckert C."/>
        </authorList>
    </citation>
    <scope>NUCLEOTIDE SEQUENCE</scope>
    <source>
        <strain evidence="2">CGMCC 1.12827</strain>
    </source>
</reference>
<feature type="region of interest" description="Disordered" evidence="1">
    <location>
        <begin position="1"/>
        <end position="39"/>
    </location>
</feature>
<dbReference type="Proteomes" id="UP000621454">
    <property type="component" value="Unassembled WGS sequence"/>
</dbReference>